<dbReference type="Proteomes" id="UP000663570">
    <property type="component" value="Chromosome"/>
</dbReference>
<keyword evidence="2" id="KW-1185">Reference proteome</keyword>
<organism evidence="1 2">
    <name type="scientific">Niveibacterium microcysteis</name>
    <dbReference type="NCBI Taxonomy" id="2811415"/>
    <lineage>
        <taxon>Bacteria</taxon>
        <taxon>Pseudomonadati</taxon>
        <taxon>Pseudomonadota</taxon>
        <taxon>Betaproteobacteria</taxon>
        <taxon>Rhodocyclales</taxon>
        <taxon>Rhodocyclaceae</taxon>
        <taxon>Niveibacterium</taxon>
    </lineage>
</organism>
<proteinExistence type="predicted"/>
<name>A0ABX7ME40_9RHOO</name>
<protein>
    <submittedName>
        <fullName evidence="1">Uncharacterized protein</fullName>
    </submittedName>
</protein>
<evidence type="ECO:0000313" key="2">
    <source>
        <dbReference type="Proteomes" id="UP000663570"/>
    </source>
</evidence>
<reference evidence="1 2" key="1">
    <citation type="submission" date="2021-02" db="EMBL/GenBank/DDBJ databases">
        <title>Niveibacterium changnyeongensis HC41.</title>
        <authorList>
            <person name="Kang M."/>
        </authorList>
    </citation>
    <scope>NUCLEOTIDE SEQUENCE [LARGE SCALE GENOMIC DNA]</scope>
    <source>
        <strain evidence="1 2">HC41</strain>
    </source>
</reference>
<sequence>MTKSRFITALILVALAIWGSMALRNPYRAQLPVGSTDLSAIQAKLDKLPKNERALVYGYVKRSRGDVLPPQFADPDEPLTARTVGEAIALQRKFLVRMAEQEKKMEARRAERDAALAPLREVVSIDLVRREIMPASEAQRAPGDRGSAKRAQSNEHDVLVTTYRLENLTNQTIRSLEATVNLRKVHPREDELGIADHCYFNRSEALEPGAPVEVRCADLRKGVSEDDRDFVAMPGSELLIDWEPKHIRFGDGSELEYRN</sequence>
<dbReference type="RefSeq" id="WP_206255312.1">
    <property type="nucleotide sequence ID" value="NZ_CP071060.1"/>
</dbReference>
<accession>A0ABX7ME40</accession>
<dbReference type="EMBL" id="CP071060">
    <property type="protein sequence ID" value="QSI78047.1"/>
    <property type="molecule type" value="Genomic_DNA"/>
</dbReference>
<gene>
    <name evidence="1" type="ORF">JY500_05225</name>
</gene>
<evidence type="ECO:0000313" key="1">
    <source>
        <dbReference type="EMBL" id="QSI78047.1"/>
    </source>
</evidence>